<name>A0ABS4WKY7_9MICO</name>
<proteinExistence type="predicted"/>
<dbReference type="Proteomes" id="UP000703720">
    <property type="component" value="Unassembled WGS sequence"/>
</dbReference>
<comment type="caution">
    <text evidence="1">The sequence shown here is derived from an EMBL/GenBank/DDBJ whole genome shotgun (WGS) entry which is preliminary data.</text>
</comment>
<evidence type="ECO:0000313" key="1">
    <source>
        <dbReference type="EMBL" id="MBP2376859.1"/>
    </source>
</evidence>
<reference evidence="1 2" key="1">
    <citation type="submission" date="2021-03" db="EMBL/GenBank/DDBJ databases">
        <title>Sequencing the genomes of 1000 actinobacteria strains.</title>
        <authorList>
            <person name="Klenk H.-P."/>
        </authorList>
    </citation>
    <scope>NUCLEOTIDE SEQUENCE [LARGE SCALE GENOMIC DNA]</scope>
    <source>
        <strain evidence="1 2">DSM 13468</strain>
    </source>
</reference>
<accession>A0ABS4WKY7</accession>
<evidence type="ECO:0000313" key="2">
    <source>
        <dbReference type="Proteomes" id="UP000703720"/>
    </source>
</evidence>
<dbReference type="EMBL" id="JAGIOA010000001">
    <property type="protein sequence ID" value="MBP2376859.1"/>
    <property type="molecule type" value="Genomic_DNA"/>
</dbReference>
<organism evidence="1 2">
    <name type="scientific">Microbacterium phyllosphaerae</name>
    <dbReference type="NCBI Taxonomy" id="124798"/>
    <lineage>
        <taxon>Bacteria</taxon>
        <taxon>Bacillati</taxon>
        <taxon>Actinomycetota</taxon>
        <taxon>Actinomycetes</taxon>
        <taxon>Micrococcales</taxon>
        <taxon>Microbacteriaceae</taxon>
        <taxon>Microbacterium</taxon>
    </lineage>
</organism>
<gene>
    <name evidence="1" type="ORF">JOF42_000354</name>
</gene>
<protein>
    <submittedName>
        <fullName evidence="1">Uncharacterized protein</fullName>
    </submittedName>
</protein>
<keyword evidence="2" id="KW-1185">Reference proteome</keyword>
<sequence>MTVQIDWSSGEEVYAPAWSGLVETVGLSIGQTLDSGQVVGIVGGIQRLAIHTDRPFARSLGPGDQGADVTALNAVLASRKLEHGDGDRFNASTRQGVRALAKALGVPGAADVTRFEPDWVLYLPATTITVKELSLRPGAPAPAAGEAIIVGEERIVTARIVDGATEQPDPAGDAEADGSSPRGIAVVAEENETLLVAGQELALSSERDSLDSAAFATLEATVEPASSTVAGVLQQPPAAGEWVVPTGAILSGKAGTTCVVTKEAGKPAVTSVAVTGQGSGVTVITGELTDASAVLLAPPAQEYSCI</sequence>